<evidence type="ECO:0000313" key="6">
    <source>
        <dbReference type="EMBL" id="WWC87078.1"/>
    </source>
</evidence>
<evidence type="ECO:0000256" key="4">
    <source>
        <dbReference type="SAM" id="Coils"/>
    </source>
</evidence>
<dbReference type="GO" id="GO:0005739">
    <property type="term" value="C:mitochondrion"/>
    <property type="evidence" value="ECO:0007669"/>
    <property type="project" value="TreeGrafter"/>
</dbReference>
<feature type="region of interest" description="Disordered" evidence="5">
    <location>
        <begin position="245"/>
        <end position="285"/>
    </location>
</feature>
<name>A0AAX4JQC5_9TREE</name>
<feature type="region of interest" description="Disordered" evidence="5">
    <location>
        <begin position="40"/>
        <end position="60"/>
    </location>
</feature>
<dbReference type="Proteomes" id="UP001355207">
    <property type="component" value="Chromosome 2"/>
</dbReference>
<dbReference type="GeneID" id="91092636"/>
<dbReference type="Gene3D" id="3.30.110.10">
    <property type="entry name" value="Translation initiation factor 3 (IF-3), C-terminal domain"/>
    <property type="match status" value="1"/>
</dbReference>
<dbReference type="PANTHER" id="PTHR10938">
    <property type="entry name" value="TRANSLATION INITIATION FACTOR IF-3"/>
    <property type="match status" value="1"/>
</dbReference>
<gene>
    <name evidence="6" type="ORF">L201_001964</name>
</gene>
<reference evidence="6 7" key="1">
    <citation type="submission" date="2024-01" db="EMBL/GenBank/DDBJ databases">
        <title>Comparative genomics of Cryptococcus and Kwoniella reveals pathogenesis evolution and contrasting modes of karyotype evolution via chromosome fusion or intercentromeric recombination.</title>
        <authorList>
            <person name="Coelho M.A."/>
            <person name="David-Palma M."/>
            <person name="Shea T."/>
            <person name="Bowers K."/>
            <person name="McGinley-Smith S."/>
            <person name="Mohammad A.W."/>
            <person name="Gnirke A."/>
            <person name="Yurkov A.M."/>
            <person name="Nowrousian M."/>
            <person name="Sun S."/>
            <person name="Cuomo C.A."/>
            <person name="Heitman J."/>
        </authorList>
    </citation>
    <scope>NUCLEOTIDE SEQUENCE [LARGE SCALE GENOMIC DNA]</scope>
    <source>
        <strain evidence="6 7">CBS 6074</strain>
    </source>
</reference>
<dbReference type="GO" id="GO:0032790">
    <property type="term" value="P:ribosome disassembly"/>
    <property type="evidence" value="ECO:0007669"/>
    <property type="project" value="TreeGrafter"/>
</dbReference>
<evidence type="ECO:0008006" key="8">
    <source>
        <dbReference type="Google" id="ProtNLM"/>
    </source>
</evidence>
<dbReference type="PANTHER" id="PTHR10938:SF0">
    <property type="entry name" value="TRANSLATION INITIATION FACTOR IF-3, MITOCHONDRIAL"/>
    <property type="match status" value="1"/>
</dbReference>
<evidence type="ECO:0000256" key="2">
    <source>
        <dbReference type="ARBA" id="ARBA00022540"/>
    </source>
</evidence>
<dbReference type="InterPro" id="IPR001288">
    <property type="entry name" value="Translation_initiation_fac_3"/>
</dbReference>
<dbReference type="GO" id="GO:0043022">
    <property type="term" value="F:ribosome binding"/>
    <property type="evidence" value="ECO:0007669"/>
    <property type="project" value="TreeGrafter"/>
</dbReference>
<evidence type="ECO:0000256" key="1">
    <source>
        <dbReference type="ARBA" id="ARBA00005439"/>
    </source>
</evidence>
<proteinExistence type="inferred from homology"/>
<sequence>MGSKFINLTRTAIASTSRLPITPARAPLLPSFSVRQTRQASSSTFGLRAPPPEAHPLSYKDSSIPYKTVQLVDPETNHLLEPQSLRSILNSYDQSTHTLILVNLGNPNDKQSIPIVKLINKIEERKKERNSEEKSKLKKKLNLNEKEIQISWQSELGDLKNKLNLSKNILEKGESKLQIIFANRKKSENVSESKKQDIIKMFNDELIDHFGKKSKDDEKNLKNGLYTLHFIPLDNVRNEIQSKIKDQQSIKQLEKQQKKEERRKKEEERRLKADAKFAAEQAKET</sequence>
<protein>
    <recommendedName>
        <fullName evidence="8">Altered inheritance of mitochondria protein 23, mitochondrial</fullName>
    </recommendedName>
</protein>
<dbReference type="RefSeq" id="XP_066073841.1">
    <property type="nucleotide sequence ID" value="XM_066217744.1"/>
</dbReference>
<dbReference type="EMBL" id="CP144099">
    <property type="protein sequence ID" value="WWC87078.1"/>
    <property type="molecule type" value="Genomic_DNA"/>
</dbReference>
<comment type="similarity">
    <text evidence="1">Belongs to the IF-3 family.</text>
</comment>
<organism evidence="6 7">
    <name type="scientific">Kwoniella dendrophila CBS 6074</name>
    <dbReference type="NCBI Taxonomy" id="1295534"/>
    <lineage>
        <taxon>Eukaryota</taxon>
        <taxon>Fungi</taxon>
        <taxon>Dikarya</taxon>
        <taxon>Basidiomycota</taxon>
        <taxon>Agaricomycotina</taxon>
        <taxon>Tremellomycetes</taxon>
        <taxon>Tremellales</taxon>
        <taxon>Cryptococcaceae</taxon>
        <taxon>Kwoniella</taxon>
    </lineage>
</organism>
<dbReference type="GO" id="GO:0003743">
    <property type="term" value="F:translation initiation factor activity"/>
    <property type="evidence" value="ECO:0007669"/>
    <property type="project" value="UniProtKB-KW"/>
</dbReference>
<dbReference type="AlphaFoldDB" id="A0AAX4JQC5"/>
<evidence type="ECO:0000256" key="3">
    <source>
        <dbReference type="ARBA" id="ARBA00022917"/>
    </source>
</evidence>
<feature type="coiled-coil region" evidence="4">
    <location>
        <begin position="115"/>
        <end position="147"/>
    </location>
</feature>
<keyword evidence="3" id="KW-0648">Protein biosynthesis</keyword>
<dbReference type="InterPro" id="IPR036788">
    <property type="entry name" value="T_IF-3_C_sf"/>
</dbReference>
<evidence type="ECO:0000256" key="5">
    <source>
        <dbReference type="SAM" id="MobiDB-lite"/>
    </source>
</evidence>
<keyword evidence="2" id="KW-0396">Initiation factor</keyword>
<accession>A0AAX4JQC5</accession>
<keyword evidence="7" id="KW-1185">Reference proteome</keyword>
<keyword evidence="4" id="KW-0175">Coiled coil</keyword>
<dbReference type="GO" id="GO:0070124">
    <property type="term" value="P:mitochondrial translational initiation"/>
    <property type="evidence" value="ECO:0007669"/>
    <property type="project" value="TreeGrafter"/>
</dbReference>
<evidence type="ECO:0000313" key="7">
    <source>
        <dbReference type="Proteomes" id="UP001355207"/>
    </source>
</evidence>